<dbReference type="Proteomes" id="UP001301769">
    <property type="component" value="Unassembled WGS sequence"/>
</dbReference>
<dbReference type="InterPro" id="IPR013087">
    <property type="entry name" value="Znf_C2H2_type"/>
</dbReference>
<name>A0AAN6Y276_9PEZI</name>
<evidence type="ECO:0000313" key="3">
    <source>
        <dbReference type="Proteomes" id="UP001301769"/>
    </source>
</evidence>
<reference evidence="2" key="2">
    <citation type="submission" date="2023-05" db="EMBL/GenBank/DDBJ databases">
        <authorList>
            <consortium name="Lawrence Berkeley National Laboratory"/>
            <person name="Steindorff A."/>
            <person name="Hensen N."/>
            <person name="Bonometti L."/>
            <person name="Westerberg I."/>
            <person name="Brannstrom I.O."/>
            <person name="Guillou S."/>
            <person name="Cros-Aarteil S."/>
            <person name="Calhoun S."/>
            <person name="Haridas S."/>
            <person name="Kuo A."/>
            <person name="Mondo S."/>
            <person name="Pangilinan J."/>
            <person name="Riley R."/>
            <person name="Labutti K."/>
            <person name="Andreopoulos B."/>
            <person name="Lipzen A."/>
            <person name="Chen C."/>
            <person name="Yanf M."/>
            <person name="Daum C."/>
            <person name="Ng V."/>
            <person name="Clum A."/>
            <person name="Ohm R."/>
            <person name="Martin F."/>
            <person name="Silar P."/>
            <person name="Natvig D."/>
            <person name="Lalanne C."/>
            <person name="Gautier V."/>
            <person name="Ament-Velasquez S.L."/>
            <person name="Kruys A."/>
            <person name="Hutchinson M.I."/>
            <person name="Powell A.J."/>
            <person name="Barry K."/>
            <person name="Miller A.N."/>
            <person name="Grigoriev I.V."/>
            <person name="Debuchy R."/>
            <person name="Gladieux P."/>
            <person name="Thoren M.H."/>
            <person name="Johannesson H."/>
        </authorList>
    </citation>
    <scope>NUCLEOTIDE SEQUENCE</scope>
    <source>
        <strain evidence="2">PSN293</strain>
    </source>
</reference>
<sequence>MQRNDTAIASHGDGYSLPDIRRHLRAIFYWLRNDEDAQRFYELNQAPWSNNVCRPLSRLSALSASSNNTVPSMAMSNHSLSDDLTWRGEAHPPMTAFPTYNDIAFPQAPQEPARYLGQQWDTLLFIDKGRRMRTPTSRGSSSRGRTPLPLPLQCPLCAVVGLVVSCQRQSEFKRHLKNKHSHNKVYLCPHQGCSLAFDGEWAFNEHCRRAQRHTVNSLQVTPTKLQAQKVFACGFSICRDILEAENDEDAEEKLNGYISHISDHLKKNPKPQWNYAVYFKNLMYQKGLKDLWKSRKRANTGIKWQPQPHNSYVLMKIIETRRYYDAALLVQCVEAVGSPPYNKPDSPAFPLPHNLSHPLEIGAGGDSVHNVAELQTNDPAGLSKDASVSQTTPPIAQEEYPIHFPSMNDSHVQISQETEKVLPRSYDLTQPCTHAVSYLNSDHQSQVGYDVHQMSSPFFPGSLPATHQASQYSSAPQNWNSAGYFPPEYQDHLIDPELLAANDFPRTDHSMYLETAEDGTDLAQDYA</sequence>
<dbReference type="EMBL" id="MU858153">
    <property type="protein sequence ID" value="KAK4211264.1"/>
    <property type="molecule type" value="Genomic_DNA"/>
</dbReference>
<reference evidence="2" key="1">
    <citation type="journal article" date="2023" name="Mol. Phylogenet. Evol.">
        <title>Genome-scale phylogeny and comparative genomics of the fungal order Sordariales.</title>
        <authorList>
            <person name="Hensen N."/>
            <person name="Bonometti L."/>
            <person name="Westerberg I."/>
            <person name="Brannstrom I.O."/>
            <person name="Guillou S."/>
            <person name="Cros-Aarteil S."/>
            <person name="Calhoun S."/>
            <person name="Haridas S."/>
            <person name="Kuo A."/>
            <person name="Mondo S."/>
            <person name="Pangilinan J."/>
            <person name="Riley R."/>
            <person name="LaButti K."/>
            <person name="Andreopoulos B."/>
            <person name="Lipzen A."/>
            <person name="Chen C."/>
            <person name="Yan M."/>
            <person name="Daum C."/>
            <person name="Ng V."/>
            <person name="Clum A."/>
            <person name="Steindorff A."/>
            <person name="Ohm R.A."/>
            <person name="Martin F."/>
            <person name="Silar P."/>
            <person name="Natvig D.O."/>
            <person name="Lalanne C."/>
            <person name="Gautier V."/>
            <person name="Ament-Velasquez S.L."/>
            <person name="Kruys A."/>
            <person name="Hutchinson M.I."/>
            <person name="Powell A.J."/>
            <person name="Barry K."/>
            <person name="Miller A.N."/>
            <person name="Grigoriev I.V."/>
            <person name="Debuchy R."/>
            <person name="Gladieux P."/>
            <person name="Hiltunen Thoren M."/>
            <person name="Johannesson H."/>
        </authorList>
    </citation>
    <scope>NUCLEOTIDE SEQUENCE</scope>
    <source>
        <strain evidence="2">PSN293</strain>
    </source>
</reference>
<feature type="domain" description="C2H2-type" evidence="1">
    <location>
        <begin position="152"/>
        <end position="180"/>
    </location>
</feature>
<proteinExistence type="predicted"/>
<evidence type="ECO:0000259" key="1">
    <source>
        <dbReference type="SMART" id="SM00355"/>
    </source>
</evidence>
<protein>
    <recommendedName>
        <fullName evidence="1">C2H2-type domain-containing protein</fullName>
    </recommendedName>
</protein>
<dbReference type="AlphaFoldDB" id="A0AAN6Y276"/>
<comment type="caution">
    <text evidence="2">The sequence shown here is derived from an EMBL/GenBank/DDBJ whole genome shotgun (WGS) entry which is preliminary data.</text>
</comment>
<keyword evidence="3" id="KW-1185">Reference proteome</keyword>
<feature type="domain" description="C2H2-type" evidence="1">
    <location>
        <begin position="186"/>
        <end position="213"/>
    </location>
</feature>
<gene>
    <name evidence="2" type="ORF">QBC37DRAFT_15454</name>
</gene>
<accession>A0AAN6Y276</accession>
<evidence type="ECO:0000313" key="2">
    <source>
        <dbReference type="EMBL" id="KAK4211264.1"/>
    </source>
</evidence>
<dbReference type="SMART" id="SM00355">
    <property type="entry name" value="ZnF_C2H2"/>
    <property type="match status" value="2"/>
</dbReference>
<organism evidence="2 3">
    <name type="scientific">Rhypophila decipiens</name>
    <dbReference type="NCBI Taxonomy" id="261697"/>
    <lineage>
        <taxon>Eukaryota</taxon>
        <taxon>Fungi</taxon>
        <taxon>Dikarya</taxon>
        <taxon>Ascomycota</taxon>
        <taxon>Pezizomycotina</taxon>
        <taxon>Sordariomycetes</taxon>
        <taxon>Sordariomycetidae</taxon>
        <taxon>Sordariales</taxon>
        <taxon>Naviculisporaceae</taxon>
        <taxon>Rhypophila</taxon>
    </lineage>
</organism>